<evidence type="ECO:0000256" key="2">
    <source>
        <dbReference type="ARBA" id="ARBA00022640"/>
    </source>
</evidence>
<dbReference type="AlphaFoldDB" id="A0A1Z1M8U5"/>
<dbReference type="Pfam" id="PF06799">
    <property type="entry name" value="CGLD27-like"/>
    <property type="match status" value="1"/>
</dbReference>
<dbReference type="EMBL" id="MF101422">
    <property type="protein sequence ID" value="ARW62303.1"/>
    <property type="molecule type" value="Genomic_DNA"/>
</dbReference>
<reference evidence="4" key="1">
    <citation type="journal article" date="2017" name="J. Phycol.">
        <title>Analysis of chloroplast genomes and a supermatrix inform reclassification of the Rhodomelaceae (Rhodophyta).</title>
        <authorList>
            <person name="Diaz-Tapia P."/>
            <person name="Maggs C.A."/>
            <person name="West J.A."/>
            <person name="Verbruggen H."/>
        </authorList>
    </citation>
    <scope>NUCLEOTIDE SEQUENCE</scope>
    <source>
        <strain evidence="4">JW4523</strain>
    </source>
</reference>
<keyword evidence="3" id="KW-1133">Transmembrane helix</keyword>
<proteinExistence type="predicted"/>
<name>A0A1Z1M8U5_9FLOR</name>
<keyword evidence="4" id="KW-0150">Chloroplast</keyword>
<feature type="transmembrane region" description="Helical" evidence="3">
    <location>
        <begin position="36"/>
        <end position="61"/>
    </location>
</feature>
<keyword evidence="2 4" id="KW-0934">Plastid</keyword>
<evidence type="ECO:0008006" key="5">
    <source>
        <dbReference type="Google" id="ProtNLM"/>
    </source>
</evidence>
<accession>A0A1Z1M8U5</accession>
<keyword evidence="3" id="KW-0812">Transmembrane</keyword>
<dbReference type="RefSeq" id="YP_009393741.1">
    <property type="nucleotide sequence ID" value="NC_035269.1"/>
</dbReference>
<evidence type="ECO:0000256" key="3">
    <source>
        <dbReference type="SAM" id="Phobius"/>
    </source>
</evidence>
<comment type="subcellular location">
    <subcellularLocation>
        <location evidence="1">Plastid</location>
    </subcellularLocation>
</comment>
<organism evidence="4">
    <name type="scientific">Caloglossa beccarii</name>
    <dbReference type="NCBI Taxonomy" id="131038"/>
    <lineage>
        <taxon>Eukaryota</taxon>
        <taxon>Rhodophyta</taxon>
        <taxon>Florideophyceae</taxon>
        <taxon>Rhodymeniophycidae</taxon>
        <taxon>Ceramiales</taxon>
        <taxon>Delesseriaceae</taxon>
        <taxon>Caloglossa</taxon>
    </lineage>
</organism>
<protein>
    <recommendedName>
        <fullName evidence="5">Ycf36</fullName>
    </recommendedName>
</protein>
<feature type="transmembrane region" description="Helical" evidence="3">
    <location>
        <begin position="144"/>
        <end position="164"/>
    </location>
</feature>
<evidence type="ECO:0000313" key="4">
    <source>
        <dbReference type="EMBL" id="ARW62303.1"/>
    </source>
</evidence>
<sequence length="165" mass="20071">MPTFKTNCPVPFDQQPLNEYFALKKSLLFSWSDNNLLYYIYIVYGIFLFLYIICGFVLCYILNYLNSFFRLLMIDFLIVDIICFCLFCRLYLGWSYIFKRLISAAIFYEESGWYDGQIWIKTIDMLTRDRLIGLYQVMPFLNRIKYTCYAFSINFCFHYFLYCIF</sequence>
<gene>
    <name evidence="4" type="primary">ycf36</name>
</gene>
<dbReference type="InterPro" id="IPR009631">
    <property type="entry name" value="CGLD27-like"/>
</dbReference>
<dbReference type="PANTHER" id="PTHR34214:SF3">
    <property type="entry name" value="PROTEIN CONSERVED IN THE GREEN LINEAGE AND DIATOMS 27, CHLOROPLASTIC"/>
    <property type="match status" value="1"/>
</dbReference>
<keyword evidence="3" id="KW-0472">Membrane</keyword>
<dbReference type="PANTHER" id="PTHR34214">
    <property type="match status" value="1"/>
</dbReference>
<evidence type="ECO:0000256" key="1">
    <source>
        <dbReference type="ARBA" id="ARBA00004474"/>
    </source>
</evidence>
<dbReference type="GO" id="GO:0009536">
    <property type="term" value="C:plastid"/>
    <property type="evidence" value="ECO:0007669"/>
    <property type="project" value="UniProtKB-SubCell"/>
</dbReference>
<geneLocation type="chloroplast" evidence="4"/>
<feature type="transmembrane region" description="Helical" evidence="3">
    <location>
        <begin position="68"/>
        <end position="92"/>
    </location>
</feature>
<dbReference type="GeneID" id="33355485"/>